<gene>
    <name evidence="1" type="ORF">DPMN_187817</name>
</gene>
<dbReference type="Proteomes" id="UP000828390">
    <property type="component" value="Unassembled WGS sequence"/>
</dbReference>
<name>A0A9D4DQI0_DREPO</name>
<evidence type="ECO:0000313" key="1">
    <source>
        <dbReference type="EMBL" id="KAH3753183.1"/>
    </source>
</evidence>
<reference evidence="1" key="2">
    <citation type="submission" date="2020-11" db="EMBL/GenBank/DDBJ databases">
        <authorList>
            <person name="McCartney M.A."/>
            <person name="Auch B."/>
            <person name="Kono T."/>
            <person name="Mallez S."/>
            <person name="Becker A."/>
            <person name="Gohl D.M."/>
            <person name="Silverstein K.A.T."/>
            <person name="Koren S."/>
            <person name="Bechman K.B."/>
            <person name="Herman A."/>
            <person name="Abrahante J.E."/>
            <person name="Garbe J."/>
        </authorList>
    </citation>
    <scope>NUCLEOTIDE SEQUENCE</scope>
    <source>
        <strain evidence="1">Duluth1</strain>
        <tissue evidence="1">Whole animal</tissue>
    </source>
</reference>
<dbReference type="EMBL" id="JAIWYP010000010">
    <property type="protein sequence ID" value="KAH3753183.1"/>
    <property type="molecule type" value="Genomic_DNA"/>
</dbReference>
<reference evidence="1" key="1">
    <citation type="journal article" date="2019" name="bioRxiv">
        <title>The Genome of the Zebra Mussel, Dreissena polymorpha: A Resource for Invasive Species Research.</title>
        <authorList>
            <person name="McCartney M.A."/>
            <person name="Auch B."/>
            <person name="Kono T."/>
            <person name="Mallez S."/>
            <person name="Zhang Y."/>
            <person name="Obille A."/>
            <person name="Becker A."/>
            <person name="Abrahante J.E."/>
            <person name="Garbe J."/>
            <person name="Badalamenti J.P."/>
            <person name="Herman A."/>
            <person name="Mangelson H."/>
            <person name="Liachko I."/>
            <person name="Sullivan S."/>
            <person name="Sone E.D."/>
            <person name="Koren S."/>
            <person name="Silverstein K.A.T."/>
            <person name="Beckman K.B."/>
            <person name="Gohl D.M."/>
        </authorList>
    </citation>
    <scope>NUCLEOTIDE SEQUENCE</scope>
    <source>
        <strain evidence="1">Duluth1</strain>
        <tissue evidence="1">Whole animal</tissue>
    </source>
</reference>
<protein>
    <submittedName>
        <fullName evidence="1">Uncharacterized protein</fullName>
    </submittedName>
</protein>
<sequence length="63" mass="7146">MSITEFALVLKLLSNHWYREHVFVDVLYCADLHLGAIWRSQCAAHFINDVKLLMTVSGEPVGS</sequence>
<organism evidence="1 2">
    <name type="scientific">Dreissena polymorpha</name>
    <name type="common">Zebra mussel</name>
    <name type="synonym">Mytilus polymorpha</name>
    <dbReference type="NCBI Taxonomy" id="45954"/>
    <lineage>
        <taxon>Eukaryota</taxon>
        <taxon>Metazoa</taxon>
        <taxon>Spiralia</taxon>
        <taxon>Lophotrochozoa</taxon>
        <taxon>Mollusca</taxon>
        <taxon>Bivalvia</taxon>
        <taxon>Autobranchia</taxon>
        <taxon>Heteroconchia</taxon>
        <taxon>Euheterodonta</taxon>
        <taxon>Imparidentia</taxon>
        <taxon>Neoheterodontei</taxon>
        <taxon>Myida</taxon>
        <taxon>Dreissenoidea</taxon>
        <taxon>Dreissenidae</taxon>
        <taxon>Dreissena</taxon>
    </lineage>
</organism>
<dbReference type="AlphaFoldDB" id="A0A9D4DQI0"/>
<evidence type="ECO:0000313" key="2">
    <source>
        <dbReference type="Proteomes" id="UP000828390"/>
    </source>
</evidence>
<comment type="caution">
    <text evidence="1">The sequence shown here is derived from an EMBL/GenBank/DDBJ whole genome shotgun (WGS) entry which is preliminary data.</text>
</comment>
<accession>A0A9D4DQI0</accession>
<keyword evidence="2" id="KW-1185">Reference proteome</keyword>
<proteinExistence type="predicted"/>